<protein>
    <submittedName>
        <fullName evidence="2">Reverse transcriptase domain-containing protein</fullName>
    </submittedName>
</protein>
<dbReference type="Pfam" id="PF07386">
    <property type="entry name" value="DUF1499"/>
    <property type="match status" value="1"/>
</dbReference>
<dbReference type="EMBL" id="CAMXCT030000213">
    <property type="protein sequence ID" value="CAL4762912.1"/>
    <property type="molecule type" value="Genomic_DNA"/>
</dbReference>
<name>A0A9P1BMK3_9DINO</name>
<keyword evidence="2" id="KW-0808">Transferase</keyword>
<dbReference type="PANTHER" id="PTHR34801">
    <property type="entry name" value="EXPRESSED PROTEIN"/>
    <property type="match status" value="1"/>
</dbReference>
<comment type="caution">
    <text evidence="1">The sequence shown here is derived from an EMBL/GenBank/DDBJ whole genome shotgun (WGS) entry which is preliminary data.</text>
</comment>
<reference evidence="1" key="1">
    <citation type="submission" date="2022-10" db="EMBL/GenBank/DDBJ databases">
        <authorList>
            <person name="Chen Y."/>
            <person name="Dougan E. K."/>
            <person name="Chan C."/>
            <person name="Rhodes N."/>
            <person name="Thang M."/>
        </authorList>
    </citation>
    <scope>NUCLEOTIDE SEQUENCE</scope>
</reference>
<dbReference type="EMBL" id="CAMXCT010000213">
    <property type="protein sequence ID" value="CAI3975600.1"/>
    <property type="molecule type" value="Genomic_DNA"/>
</dbReference>
<dbReference type="AlphaFoldDB" id="A0A9P1BMK3"/>
<sequence length="251" mass="28281">MERRQALLAAPLLSQVPWGSTHAEPLLFDNAVQESKDQIYRNFGLKPNIGLQVRKLDRKGRMSDGPVLRACQEQVIPRCFSSTEDFFREKKVETKLEPWRIPSGTTPEEAIQRLKQLVESYPPGHDGIDSGGCRLLQVQPRYLYAQFASFIGLISDVEFAVSEDGLVQLRSALRSMAPDALGTVQTPPDSLVNAKRLNWFSERLRKAGWTAPEITEQTHPQYFAENLKAGLKTIGLEFMPEKDGVPKPDYL</sequence>
<dbReference type="GO" id="GO:0003964">
    <property type="term" value="F:RNA-directed DNA polymerase activity"/>
    <property type="evidence" value="ECO:0007669"/>
    <property type="project" value="UniProtKB-KW"/>
</dbReference>
<reference evidence="2 3" key="2">
    <citation type="submission" date="2024-05" db="EMBL/GenBank/DDBJ databases">
        <authorList>
            <person name="Chen Y."/>
            <person name="Shah S."/>
            <person name="Dougan E. K."/>
            <person name="Thang M."/>
            <person name="Chan C."/>
        </authorList>
    </citation>
    <scope>NUCLEOTIDE SEQUENCE [LARGE SCALE GENOMIC DNA]</scope>
</reference>
<dbReference type="OrthoDB" id="41501at2759"/>
<keyword evidence="2" id="KW-0695">RNA-directed DNA polymerase</keyword>
<evidence type="ECO:0000313" key="2">
    <source>
        <dbReference type="EMBL" id="CAL4762912.1"/>
    </source>
</evidence>
<keyword evidence="3" id="KW-1185">Reference proteome</keyword>
<evidence type="ECO:0000313" key="1">
    <source>
        <dbReference type="EMBL" id="CAI3975600.1"/>
    </source>
</evidence>
<dbReference type="InterPro" id="IPR010865">
    <property type="entry name" value="DUF1499"/>
</dbReference>
<proteinExistence type="predicted"/>
<keyword evidence="2" id="KW-0548">Nucleotidyltransferase</keyword>
<dbReference type="Proteomes" id="UP001152797">
    <property type="component" value="Unassembled WGS sequence"/>
</dbReference>
<accession>A0A9P1BMK3</accession>
<gene>
    <name evidence="1" type="ORF">C1SCF055_LOCUS3898</name>
</gene>
<evidence type="ECO:0000313" key="3">
    <source>
        <dbReference type="Proteomes" id="UP001152797"/>
    </source>
</evidence>
<dbReference type="EMBL" id="CAMXCT020000213">
    <property type="protein sequence ID" value="CAL1128975.1"/>
    <property type="molecule type" value="Genomic_DNA"/>
</dbReference>
<organism evidence="1">
    <name type="scientific">Cladocopium goreaui</name>
    <dbReference type="NCBI Taxonomy" id="2562237"/>
    <lineage>
        <taxon>Eukaryota</taxon>
        <taxon>Sar</taxon>
        <taxon>Alveolata</taxon>
        <taxon>Dinophyceae</taxon>
        <taxon>Suessiales</taxon>
        <taxon>Symbiodiniaceae</taxon>
        <taxon>Cladocopium</taxon>
    </lineage>
</organism>
<dbReference type="PANTHER" id="PTHR34801:SF6">
    <property type="entry name" value="SLL1620 PROTEIN"/>
    <property type="match status" value="1"/>
</dbReference>